<dbReference type="AlphaFoldDB" id="A0A1C5GLE3"/>
<gene>
    <name evidence="3" type="ORF">GA0070213_10180</name>
</gene>
<keyword evidence="2" id="KW-0472">Membrane</keyword>
<feature type="transmembrane region" description="Helical" evidence="2">
    <location>
        <begin position="87"/>
        <end position="111"/>
    </location>
</feature>
<sequence length="256" mass="26173">MTADETIAGTLRRAVGTRGRRVLLLVTVGVGVLAALALMAGLPPAERTVATFGEPVHSFISVPLPFVGVLIASDLRRTAGARVLPTLAGATLIAVAVGLVGDAIVLAASAASGSTAPEPWANVGRIAVAGVLVQVLAQLVGTGLGLLFARPVWGCPATIVLPLGAYALLTPLGTTRDWLTPYGAMRHVLGGAGWPRWAIAALLWGVVLNAAGVVVSRRRAGRARPGERHGVPAFGAALGDRPDRPGEDLPIDGARW</sequence>
<feature type="transmembrane region" description="Helical" evidence="2">
    <location>
        <begin position="194"/>
        <end position="215"/>
    </location>
</feature>
<reference evidence="4" key="1">
    <citation type="submission" date="2016-06" db="EMBL/GenBank/DDBJ databases">
        <authorList>
            <person name="Varghese N."/>
            <person name="Submissions Spin"/>
        </authorList>
    </citation>
    <scope>NUCLEOTIDE SEQUENCE [LARGE SCALE GENOMIC DNA]</scope>
    <source>
        <strain evidence="4">DSM 45647</strain>
    </source>
</reference>
<feature type="transmembrane region" description="Helical" evidence="2">
    <location>
        <begin position="155"/>
        <end position="174"/>
    </location>
</feature>
<evidence type="ECO:0000313" key="4">
    <source>
        <dbReference type="Proteomes" id="UP000199360"/>
    </source>
</evidence>
<protein>
    <submittedName>
        <fullName evidence="3">Uncharacterized protein</fullName>
    </submittedName>
</protein>
<dbReference type="STRING" id="745366.GA0070213_10180"/>
<feature type="transmembrane region" description="Helical" evidence="2">
    <location>
        <begin position="123"/>
        <end position="148"/>
    </location>
</feature>
<evidence type="ECO:0000256" key="1">
    <source>
        <dbReference type="SAM" id="MobiDB-lite"/>
    </source>
</evidence>
<evidence type="ECO:0000256" key="2">
    <source>
        <dbReference type="SAM" id="Phobius"/>
    </source>
</evidence>
<feature type="transmembrane region" description="Helical" evidence="2">
    <location>
        <begin position="22"/>
        <end position="43"/>
    </location>
</feature>
<accession>A0A1C5GLE3</accession>
<evidence type="ECO:0000313" key="3">
    <source>
        <dbReference type="EMBL" id="SCG33931.1"/>
    </source>
</evidence>
<keyword evidence="2" id="KW-1133">Transmembrane helix</keyword>
<proteinExistence type="predicted"/>
<dbReference type="EMBL" id="FMDM01000001">
    <property type="protein sequence ID" value="SCG33931.1"/>
    <property type="molecule type" value="Genomic_DNA"/>
</dbReference>
<keyword evidence="2" id="KW-0812">Transmembrane</keyword>
<organism evidence="3 4">
    <name type="scientific">Micromonospora humi</name>
    <dbReference type="NCBI Taxonomy" id="745366"/>
    <lineage>
        <taxon>Bacteria</taxon>
        <taxon>Bacillati</taxon>
        <taxon>Actinomycetota</taxon>
        <taxon>Actinomycetes</taxon>
        <taxon>Micromonosporales</taxon>
        <taxon>Micromonosporaceae</taxon>
        <taxon>Micromonospora</taxon>
    </lineage>
</organism>
<feature type="region of interest" description="Disordered" evidence="1">
    <location>
        <begin position="224"/>
        <end position="256"/>
    </location>
</feature>
<name>A0A1C5GLE3_9ACTN</name>
<dbReference type="Proteomes" id="UP000199360">
    <property type="component" value="Unassembled WGS sequence"/>
</dbReference>
<feature type="transmembrane region" description="Helical" evidence="2">
    <location>
        <begin position="55"/>
        <end position="75"/>
    </location>
</feature>
<dbReference type="OrthoDB" id="3404376at2"/>
<keyword evidence="4" id="KW-1185">Reference proteome</keyword>
<dbReference type="RefSeq" id="WP_139128597.1">
    <property type="nucleotide sequence ID" value="NZ_FMDM01000001.1"/>
</dbReference>